<evidence type="ECO:0000259" key="1">
    <source>
        <dbReference type="Pfam" id="PF01548"/>
    </source>
</evidence>
<proteinExistence type="predicted"/>
<reference evidence="3 4" key="2">
    <citation type="submission" date="2007-04" db="EMBL/GenBank/DDBJ databases">
        <title>Draft genome sequence of Dorea longicatena (DSM 13814).</title>
        <authorList>
            <person name="Sudarsanam P."/>
            <person name="Ley R."/>
            <person name="Guruge J."/>
            <person name="Turnbaugh P.J."/>
            <person name="Mahowald M."/>
            <person name="Liep D."/>
            <person name="Gordon J."/>
        </authorList>
    </citation>
    <scope>NUCLEOTIDE SEQUENCE [LARGE SCALE GENOMIC DNA]</scope>
    <source>
        <strain evidence="3 4">DSM 13814</strain>
    </source>
</reference>
<feature type="domain" description="Transposase IS110-like N-terminal" evidence="1">
    <location>
        <begin position="5"/>
        <end position="117"/>
    </location>
</feature>
<gene>
    <name evidence="3" type="ORF">DORLON_03019</name>
</gene>
<dbReference type="PANTHER" id="PTHR33055">
    <property type="entry name" value="TRANSPOSASE FOR INSERTION SEQUENCE ELEMENT IS1111A"/>
    <property type="match status" value="1"/>
</dbReference>
<dbReference type="HOGENOM" id="CLU_036902_4_8_9"/>
<organism evidence="3 4">
    <name type="scientific">Dorea longicatena DSM 13814</name>
    <dbReference type="NCBI Taxonomy" id="411462"/>
    <lineage>
        <taxon>Bacteria</taxon>
        <taxon>Bacillati</taxon>
        <taxon>Bacillota</taxon>
        <taxon>Clostridia</taxon>
        <taxon>Lachnospirales</taxon>
        <taxon>Lachnospiraceae</taxon>
        <taxon>Dorea</taxon>
    </lineage>
</organism>
<dbReference type="Pfam" id="PF02371">
    <property type="entry name" value="Transposase_20"/>
    <property type="match status" value="1"/>
</dbReference>
<dbReference type="Proteomes" id="UP000004016">
    <property type="component" value="Unassembled WGS sequence"/>
</dbReference>
<dbReference type="GO" id="GO:0004803">
    <property type="term" value="F:transposase activity"/>
    <property type="evidence" value="ECO:0007669"/>
    <property type="project" value="InterPro"/>
</dbReference>
<dbReference type="GO" id="GO:0006313">
    <property type="term" value="P:DNA transposition"/>
    <property type="evidence" value="ECO:0007669"/>
    <property type="project" value="InterPro"/>
</dbReference>
<evidence type="ECO:0000259" key="2">
    <source>
        <dbReference type="Pfam" id="PF02371"/>
    </source>
</evidence>
<comment type="caution">
    <text evidence="3">The sequence shown here is derived from an EMBL/GenBank/DDBJ whole genome shotgun (WGS) entry which is preliminary data.</text>
</comment>
<reference evidence="3 4" key="1">
    <citation type="submission" date="2007-03" db="EMBL/GenBank/DDBJ databases">
        <authorList>
            <person name="Fulton L."/>
            <person name="Clifton S."/>
            <person name="Fulton B."/>
            <person name="Xu J."/>
            <person name="Minx P."/>
            <person name="Pepin K.H."/>
            <person name="Johnson M."/>
            <person name="Thiruvilangam P."/>
            <person name="Bhonagiri V."/>
            <person name="Nash W.E."/>
            <person name="Mardis E.R."/>
            <person name="Wilson R.K."/>
        </authorList>
    </citation>
    <scope>NUCLEOTIDE SEQUENCE [LARGE SCALE GENOMIC DNA]</scope>
    <source>
        <strain evidence="3 4">DSM 13814</strain>
    </source>
</reference>
<dbReference type="GO" id="GO:0003677">
    <property type="term" value="F:DNA binding"/>
    <property type="evidence" value="ECO:0007669"/>
    <property type="project" value="InterPro"/>
</dbReference>
<dbReference type="InterPro" id="IPR002525">
    <property type="entry name" value="Transp_IS110-like_N"/>
</dbReference>
<evidence type="ECO:0000313" key="4">
    <source>
        <dbReference type="Proteomes" id="UP000004016"/>
    </source>
</evidence>
<sequence length="357" mass="41265">MLFRLNDEVKIVMEATGIYHLPVLTYLQEKGFFVSVINPYLMKSYRNESLRKAKTDKIDSRIIANYGIDHWFKMKEFQISGVIYEELKLLGQQYRHYMKLHLLSLAELTHLLDLTMPGIKNLLASWNETNRKDKRSDFVERFWHYDVITSMSEQEFTEKYILWAKEKKYVPSQEKAKVIYTLAQESIPTLPSETSSVKMLVTEAVRVLKEVDATLGLILSRMQEIAKTLPEYSVVREMGGVGNTLAPKLIAEIGDVRRFRNGKALVAFAGIDPPPYESGQFVGCNRKISKRGSASLRKVGYETMRSLKMRSRPEDPVYRYVVKKESEGKSKKSAKIAGLNKFLRIYYARVTELYKNI</sequence>
<dbReference type="Pfam" id="PF01548">
    <property type="entry name" value="DEDD_Tnp_IS110"/>
    <property type="match status" value="1"/>
</dbReference>
<name>A6BL05_9FIRM</name>
<dbReference type="EMBL" id="AAXB02000042">
    <property type="protein sequence ID" value="EDM61627.1"/>
    <property type="molecule type" value="Genomic_DNA"/>
</dbReference>
<dbReference type="AlphaFoldDB" id="A6BL05"/>
<dbReference type="PANTHER" id="PTHR33055:SF3">
    <property type="entry name" value="PUTATIVE TRANSPOSASE FOR IS117-RELATED"/>
    <property type="match status" value="1"/>
</dbReference>
<accession>A6BL05</accession>
<dbReference type="InterPro" id="IPR003346">
    <property type="entry name" value="Transposase_20"/>
</dbReference>
<protein>
    <submittedName>
        <fullName evidence="3">Transposase, IS116/IS110/IS902 family</fullName>
    </submittedName>
</protein>
<evidence type="ECO:0000313" key="3">
    <source>
        <dbReference type="EMBL" id="EDM61627.1"/>
    </source>
</evidence>
<dbReference type="NCBIfam" id="NF033542">
    <property type="entry name" value="transpos_IS110"/>
    <property type="match status" value="1"/>
</dbReference>
<dbReference type="InterPro" id="IPR047650">
    <property type="entry name" value="Transpos_IS110"/>
</dbReference>
<feature type="domain" description="Transposase IS116/IS110/IS902 C-terminal" evidence="2">
    <location>
        <begin position="234"/>
        <end position="313"/>
    </location>
</feature>